<proteinExistence type="inferred from homology"/>
<evidence type="ECO:0000313" key="9">
    <source>
        <dbReference type="Proteomes" id="UP000468901"/>
    </source>
</evidence>
<feature type="transmembrane region" description="Helical" evidence="6">
    <location>
        <begin position="33"/>
        <end position="51"/>
    </location>
</feature>
<feature type="transmembrane region" description="Helical" evidence="6">
    <location>
        <begin position="87"/>
        <end position="106"/>
    </location>
</feature>
<feature type="domain" description="EamA" evidence="7">
    <location>
        <begin position="141"/>
        <end position="277"/>
    </location>
</feature>
<evidence type="ECO:0000259" key="7">
    <source>
        <dbReference type="Pfam" id="PF00892"/>
    </source>
</evidence>
<dbReference type="PANTHER" id="PTHR32322:SF2">
    <property type="entry name" value="EAMA DOMAIN-CONTAINING PROTEIN"/>
    <property type="match status" value="1"/>
</dbReference>
<dbReference type="InterPro" id="IPR037185">
    <property type="entry name" value="EmrE-like"/>
</dbReference>
<comment type="caution">
    <text evidence="8">The sequence shown here is derived from an EMBL/GenBank/DDBJ whole genome shotgun (WGS) entry which is preliminary data.</text>
</comment>
<protein>
    <submittedName>
        <fullName evidence="8">EamA family transporter</fullName>
    </submittedName>
</protein>
<feature type="transmembrane region" description="Helical" evidence="6">
    <location>
        <begin position="170"/>
        <end position="188"/>
    </location>
</feature>
<keyword evidence="4 6" id="KW-1133">Transmembrane helix</keyword>
<dbReference type="RefSeq" id="WP_152217176.1">
    <property type="nucleotide sequence ID" value="NZ_JBAQYD010000151.1"/>
</dbReference>
<keyword evidence="5 6" id="KW-0472">Membrane</keyword>
<dbReference type="GO" id="GO:0016020">
    <property type="term" value="C:membrane"/>
    <property type="evidence" value="ECO:0007669"/>
    <property type="project" value="UniProtKB-SubCell"/>
</dbReference>
<feature type="domain" description="EamA" evidence="7">
    <location>
        <begin position="8"/>
        <end position="130"/>
    </location>
</feature>
<keyword evidence="9" id="KW-1185">Reference proteome</keyword>
<feature type="transmembrane region" description="Helical" evidence="6">
    <location>
        <begin position="208"/>
        <end position="226"/>
    </location>
</feature>
<dbReference type="Proteomes" id="UP000468901">
    <property type="component" value="Unassembled WGS sequence"/>
</dbReference>
<evidence type="ECO:0000256" key="3">
    <source>
        <dbReference type="ARBA" id="ARBA00022692"/>
    </source>
</evidence>
<dbReference type="InterPro" id="IPR000620">
    <property type="entry name" value="EamA_dom"/>
</dbReference>
<evidence type="ECO:0000313" key="8">
    <source>
        <dbReference type="EMBL" id="KAB7738901.1"/>
    </source>
</evidence>
<evidence type="ECO:0000256" key="6">
    <source>
        <dbReference type="SAM" id="Phobius"/>
    </source>
</evidence>
<evidence type="ECO:0000256" key="1">
    <source>
        <dbReference type="ARBA" id="ARBA00004141"/>
    </source>
</evidence>
<feature type="transmembrane region" description="Helical" evidence="6">
    <location>
        <begin position="261"/>
        <end position="278"/>
    </location>
</feature>
<evidence type="ECO:0000256" key="2">
    <source>
        <dbReference type="ARBA" id="ARBA00007362"/>
    </source>
</evidence>
<evidence type="ECO:0000256" key="4">
    <source>
        <dbReference type="ARBA" id="ARBA00022989"/>
    </source>
</evidence>
<dbReference type="PANTHER" id="PTHR32322">
    <property type="entry name" value="INNER MEMBRANE TRANSPORTER"/>
    <property type="match status" value="1"/>
</dbReference>
<comment type="similarity">
    <text evidence="2">Belongs to the EamA transporter family.</text>
</comment>
<dbReference type="SUPFAM" id="SSF103481">
    <property type="entry name" value="Multidrug resistance efflux transporter EmrE"/>
    <property type="match status" value="2"/>
</dbReference>
<feature type="transmembrane region" description="Helical" evidence="6">
    <location>
        <begin position="113"/>
        <end position="131"/>
    </location>
</feature>
<dbReference type="Pfam" id="PF00892">
    <property type="entry name" value="EamA"/>
    <property type="match status" value="2"/>
</dbReference>
<feature type="transmembrane region" description="Helical" evidence="6">
    <location>
        <begin position="63"/>
        <end position="81"/>
    </location>
</feature>
<feature type="transmembrane region" description="Helical" evidence="6">
    <location>
        <begin position="7"/>
        <end position="27"/>
    </location>
</feature>
<name>A0A6N6VFA7_9HYPH</name>
<comment type="subcellular location">
    <subcellularLocation>
        <location evidence="1">Membrane</location>
        <topology evidence="1">Multi-pass membrane protein</topology>
    </subcellularLocation>
</comment>
<accession>A0A6N6VFA7</accession>
<sequence length="289" mass="31898">MTPQHLAFMMLINLVWGFALIASKVSLDHFPPMLFTALRFTLIVLVLFPFLRIHEGRMRQVLIIALCAGPIGFGFFFAGIALSRPSVVAIVSQLGVPFSTIMSVIFLKEQVHWRRWTGIALSFLGVMVISFDPTVFQFIAGVLCVIASSLVGSVGTIVQRQIRKVGVFEMQAWIAAVAAPVMIAASLMFEHDQWRILTSASMLQWSGIFYTSFASSLIGHAGIYYLLQRYEVSQTAPLTLLSPIFTVMFSVALLGDVLTTRMMVGALIALSGVLIISIRQRRIAVQVPE</sequence>
<organism evidence="8 9">
    <name type="scientific">Parvibaculum sedimenti</name>
    <dbReference type="NCBI Taxonomy" id="2608632"/>
    <lineage>
        <taxon>Bacteria</taxon>
        <taxon>Pseudomonadati</taxon>
        <taxon>Pseudomonadota</taxon>
        <taxon>Alphaproteobacteria</taxon>
        <taxon>Hyphomicrobiales</taxon>
        <taxon>Parvibaculaceae</taxon>
        <taxon>Parvibaculum</taxon>
    </lineage>
</organism>
<evidence type="ECO:0000256" key="5">
    <source>
        <dbReference type="ARBA" id="ARBA00023136"/>
    </source>
</evidence>
<feature type="transmembrane region" description="Helical" evidence="6">
    <location>
        <begin position="137"/>
        <end position="158"/>
    </location>
</feature>
<gene>
    <name evidence="8" type="ORF">F2P47_14895</name>
</gene>
<dbReference type="Gene3D" id="1.10.3730.20">
    <property type="match status" value="1"/>
</dbReference>
<reference evidence="8 9" key="1">
    <citation type="submission" date="2019-09" db="EMBL/GenBank/DDBJ databases">
        <title>Parvibaculum sedimenti sp. nov., isolated from sediment.</title>
        <authorList>
            <person name="Wang Y."/>
        </authorList>
    </citation>
    <scope>NUCLEOTIDE SEQUENCE [LARGE SCALE GENOMIC DNA]</scope>
    <source>
        <strain evidence="8 9">HXT-9</strain>
    </source>
</reference>
<feature type="transmembrane region" description="Helical" evidence="6">
    <location>
        <begin position="238"/>
        <end position="255"/>
    </location>
</feature>
<keyword evidence="3 6" id="KW-0812">Transmembrane</keyword>
<dbReference type="AlphaFoldDB" id="A0A6N6VFA7"/>
<dbReference type="InterPro" id="IPR050638">
    <property type="entry name" value="AA-Vitamin_Transporters"/>
</dbReference>
<dbReference type="EMBL" id="WESC01000015">
    <property type="protein sequence ID" value="KAB7738901.1"/>
    <property type="molecule type" value="Genomic_DNA"/>
</dbReference>